<organism evidence="10 11">
    <name type="scientific">Habropoda laboriosa</name>
    <dbReference type="NCBI Taxonomy" id="597456"/>
    <lineage>
        <taxon>Eukaryota</taxon>
        <taxon>Metazoa</taxon>
        <taxon>Ecdysozoa</taxon>
        <taxon>Arthropoda</taxon>
        <taxon>Hexapoda</taxon>
        <taxon>Insecta</taxon>
        <taxon>Pterygota</taxon>
        <taxon>Neoptera</taxon>
        <taxon>Endopterygota</taxon>
        <taxon>Hymenoptera</taxon>
        <taxon>Apocrita</taxon>
        <taxon>Aculeata</taxon>
        <taxon>Apoidea</taxon>
        <taxon>Anthophila</taxon>
        <taxon>Apidae</taxon>
        <taxon>Habropoda</taxon>
    </lineage>
</organism>
<keyword evidence="8" id="KW-0479">Metal-binding</keyword>
<keyword evidence="9" id="KW-1133">Transmembrane helix</keyword>
<dbReference type="GO" id="GO:0020037">
    <property type="term" value="F:heme binding"/>
    <property type="evidence" value="ECO:0007669"/>
    <property type="project" value="InterPro"/>
</dbReference>
<dbReference type="InterPro" id="IPR037120">
    <property type="entry name" value="Haem_peroxidase_sf_animal"/>
</dbReference>
<keyword evidence="9" id="KW-0472">Membrane</keyword>
<keyword evidence="7 8" id="KW-0408">Iron</keyword>
<name>A0A0L7RJJ3_9HYME</name>
<dbReference type="STRING" id="597456.A0A0L7RJJ3"/>
<dbReference type="FunFam" id="1.10.640.10:FF:000003">
    <property type="entry name" value="chorion peroxidase"/>
    <property type="match status" value="1"/>
</dbReference>
<dbReference type="GO" id="GO:0006979">
    <property type="term" value="P:response to oxidative stress"/>
    <property type="evidence" value="ECO:0007669"/>
    <property type="project" value="InterPro"/>
</dbReference>
<evidence type="ECO:0000256" key="7">
    <source>
        <dbReference type="ARBA" id="ARBA00023004"/>
    </source>
</evidence>
<evidence type="ECO:0000256" key="6">
    <source>
        <dbReference type="ARBA" id="ARBA00023002"/>
    </source>
</evidence>
<evidence type="ECO:0000313" key="11">
    <source>
        <dbReference type="Proteomes" id="UP000053825"/>
    </source>
</evidence>
<dbReference type="GO" id="GO:0022412">
    <property type="term" value="P:cellular process involved in reproduction in multicellular organism"/>
    <property type="evidence" value="ECO:0007669"/>
    <property type="project" value="UniProtKB-ARBA"/>
</dbReference>
<dbReference type="Gene3D" id="1.10.640.10">
    <property type="entry name" value="Haem peroxidase domain superfamily, animal type"/>
    <property type="match status" value="1"/>
</dbReference>
<dbReference type="EMBL" id="KQ414581">
    <property type="protein sequence ID" value="KOC70968.1"/>
    <property type="molecule type" value="Genomic_DNA"/>
</dbReference>
<keyword evidence="3 10" id="KW-0575">Peroxidase</keyword>
<evidence type="ECO:0000256" key="1">
    <source>
        <dbReference type="ARBA" id="ARBA00004613"/>
    </source>
</evidence>
<feature type="transmembrane region" description="Helical" evidence="9">
    <location>
        <begin position="39"/>
        <end position="63"/>
    </location>
</feature>
<dbReference type="InterPro" id="IPR019791">
    <property type="entry name" value="Haem_peroxidase_animal"/>
</dbReference>
<evidence type="ECO:0000256" key="4">
    <source>
        <dbReference type="ARBA" id="ARBA00022617"/>
    </source>
</evidence>
<keyword evidence="11" id="KW-1185">Reference proteome</keyword>
<dbReference type="Proteomes" id="UP000053825">
    <property type="component" value="Unassembled WGS sequence"/>
</dbReference>
<keyword evidence="5" id="KW-0732">Signal</keyword>
<feature type="binding site" description="axial binding residue" evidence="8">
    <location>
        <position position="560"/>
    </location>
    <ligand>
        <name>heme b</name>
        <dbReference type="ChEBI" id="CHEBI:60344"/>
    </ligand>
    <ligandPart>
        <name>Fe</name>
        <dbReference type="ChEBI" id="CHEBI:18248"/>
    </ligandPart>
</feature>
<dbReference type="PROSITE" id="PS50292">
    <property type="entry name" value="PEROXIDASE_3"/>
    <property type="match status" value="1"/>
</dbReference>
<evidence type="ECO:0000256" key="2">
    <source>
        <dbReference type="ARBA" id="ARBA00022525"/>
    </source>
</evidence>
<dbReference type="PRINTS" id="PR00457">
    <property type="entry name" value="ANPEROXIDASE"/>
</dbReference>
<dbReference type="PANTHER" id="PTHR11475:SF141">
    <property type="entry name" value="CARDINAL"/>
    <property type="match status" value="1"/>
</dbReference>
<evidence type="ECO:0000256" key="5">
    <source>
        <dbReference type="ARBA" id="ARBA00022729"/>
    </source>
</evidence>
<dbReference type="OrthoDB" id="823504at2759"/>
<dbReference type="GO" id="GO:0046872">
    <property type="term" value="F:metal ion binding"/>
    <property type="evidence" value="ECO:0007669"/>
    <property type="project" value="UniProtKB-KW"/>
</dbReference>
<accession>A0A0L7RJJ3</accession>
<dbReference type="InterPro" id="IPR010255">
    <property type="entry name" value="Haem_peroxidase_sf"/>
</dbReference>
<dbReference type="GO" id="GO:0004601">
    <property type="term" value="F:peroxidase activity"/>
    <property type="evidence" value="ECO:0007669"/>
    <property type="project" value="UniProtKB-KW"/>
</dbReference>
<evidence type="ECO:0000256" key="3">
    <source>
        <dbReference type="ARBA" id="ARBA00022559"/>
    </source>
</evidence>
<keyword evidence="4 8" id="KW-0349">Heme</keyword>
<gene>
    <name evidence="10" type="ORF">WH47_04954</name>
</gene>
<dbReference type="SUPFAM" id="SSF48113">
    <property type="entry name" value="Heme-dependent peroxidases"/>
    <property type="match status" value="1"/>
</dbReference>
<evidence type="ECO:0000313" key="10">
    <source>
        <dbReference type="EMBL" id="KOC70968.1"/>
    </source>
</evidence>
<dbReference type="GO" id="GO:0005576">
    <property type="term" value="C:extracellular region"/>
    <property type="evidence" value="ECO:0007669"/>
    <property type="project" value="UniProtKB-SubCell"/>
</dbReference>
<reference evidence="10 11" key="1">
    <citation type="submission" date="2015-07" db="EMBL/GenBank/DDBJ databases">
        <title>The genome of Habropoda laboriosa.</title>
        <authorList>
            <person name="Pan H."/>
            <person name="Kapheim K."/>
        </authorList>
    </citation>
    <scope>NUCLEOTIDE SEQUENCE [LARGE SCALE GENOMIC DNA]</scope>
    <source>
        <strain evidence="10">0110345459</strain>
    </source>
</reference>
<dbReference type="PANTHER" id="PTHR11475">
    <property type="entry name" value="OXIDASE/PEROXIDASE"/>
    <property type="match status" value="1"/>
</dbReference>
<evidence type="ECO:0000256" key="8">
    <source>
        <dbReference type="PIRSR" id="PIRSR619791-2"/>
    </source>
</evidence>
<evidence type="ECO:0000256" key="9">
    <source>
        <dbReference type="SAM" id="Phobius"/>
    </source>
</evidence>
<sequence>MHAGRRVNERTSLTRPLDSPDYVEFASLLRTRKTRIRQFQCCICATLIAVFTMTLIVTVSYSVSHDLVDMAPNLTLPSSRSTMNLSSPLKLGFAPGSGSYTLFSNPSIVSTSKSIFVSDKSTVTPKLTDDEIKEALEAGRLAINERLFADATALMSPLPSPSPESRHRYAVSTCANVGVLALAAVAELAATKKIENSRATLGSPSAFGSYFDGGWEPMGVCKQFTAPACPSSKYRTFDGSCNRPMQWGAAMTPLRRLLPPNYADGVEAPRRALSGAELPSAREVSLKVHKPSPSSNPHFTVMMAVYGQFLDHDITATAISQGINGSSISCCPPSTTSHPECFPVAVSSGDPVFDVARRTCMDFVRSAPAPQCKLGPRQQLNQVTAFIDGSAVYGSDQNVARDLREFSGGRLRMQLTPDNRTLLPASTNRNDGCNRETERLRGRYCFAAGDARANENLHLTTMHLLWARQHNRIVDRLAKVNPSWDDQTLYEEARRIVGAQLQHITYQEFVPIVLGEQETATRGLRPLKSGYRQWTSDPDDQSTDPSIANNFAAAAFRFAHTLLPGLMKVTDDQQGTSSYVELHRMLFNPYSLYAEDGVRSSVTTATRNMIQMTSTHVTSQLTNHLFEDPVGNVSLPCGLDLVSLNIQRGRDHGLPGYSKWREYCGLGLAESFSDLAGHLDQQALQDISSLYESVHDVDLYTGALAELPKAGAIVGPTFSCLIADQFVRLQRGDRFWYEVPGEAHSFSEDQLAELRKTSLARLICDCSDGVTQIQAEVMRAVSPANPMMSCEDIPSPSFDSWRDIKPYNPTLQSSFMPANWTALKNNINDTIRDVVTYINNTRSSPTLNTDWLAFKNYVNDTFSSLKNQISALHPPKPPKNSTLNEQLSPDDTFILRSQAPTNVYQDWITFKGDLVKSLNDSIATMSGGPASATKWTTFKQNIVDQFTDLKDQVTSMKAYLAPKLSTMKKEQEQRALASQNKLTEPMSLKVSTASAAFDWMNFKVDILSNINNTLVDVSSRTPSPGDPQWAIFGIDITNRYSALRGKTDSQKSTTAPTELAAGKPDTSDDWLNYKTDIIKTVNDAVNKIKNDMPPPGDPAAWAAYRDDVMKRFSAFKSTPAPLELATLSSLTENTVPQRGKLGASATGRFSNTELSNLTSDWLEFRDDINDTLTRIIEDMKSKKPTSIDPVAWAAFKDSTMNDFAKLKDEIAGMKAEWLAEIGKPKSNQASLNVQAAFGRAGNGSKFDYTKFIKPVIPSDEWIDFKKQINDTVMNILNAANATDKIDFDKVHEMFNRSFTDIKNEISSLKSLIADTYNNRTAAEWVIFQTQLNSTVNDLRDDLENEDQMTTAELMKTLINAEDKVSNLQPPTNLGSVTPADWIQYAYKMNKTISDTLKSVGGHRTSTLMVKAADPASSSFDKPKRLADWLLVPCLAFYVFIMVPRY</sequence>
<comment type="subcellular location">
    <subcellularLocation>
        <location evidence="1">Secreted</location>
    </subcellularLocation>
</comment>
<keyword evidence="9" id="KW-0812">Transmembrane</keyword>
<keyword evidence="6" id="KW-0560">Oxidoreductase</keyword>
<dbReference type="Pfam" id="PF03098">
    <property type="entry name" value="An_peroxidase"/>
    <property type="match status" value="1"/>
</dbReference>
<proteinExistence type="predicted"/>
<keyword evidence="2" id="KW-0964">Secreted</keyword>
<protein>
    <submittedName>
        <fullName evidence="10">Chorion peroxidase</fullName>
    </submittedName>
</protein>
<dbReference type="CDD" id="cd09823">
    <property type="entry name" value="peroxinectin_like"/>
    <property type="match status" value="1"/>
</dbReference>